<dbReference type="SUPFAM" id="SSF55083">
    <property type="entry name" value="6-hydroxymethyl-7,8-dihydropterin pyrophosphokinase, HPPK"/>
    <property type="match status" value="1"/>
</dbReference>
<evidence type="ECO:0000256" key="2">
    <source>
        <dbReference type="ARBA" id="ARBA00013253"/>
    </source>
</evidence>
<name>A0A2S2FBY5_9GAMM</name>
<organism evidence="9 10">
    <name type="scientific">Acinetobacter defluvii</name>
    <dbReference type="NCBI Taxonomy" id="1871111"/>
    <lineage>
        <taxon>Bacteria</taxon>
        <taxon>Pseudomonadati</taxon>
        <taxon>Pseudomonadota</taxon>
        <taxon>Gammaproteobacteria</taxon>
        <taxon>Moraxellales</taxon>
        <taxon>Moraxellaceae</taxon>
        <taxon>Acinetobacter</taxon>
    </lineage>
</organism>
<dbReference type="GO" id="GO:0016301">
    <property type="term" value="F:kinase activity"/>
    <property type="evidence" value="ECO:0007669"/>
    <property type="project" value="UniProtKB-KW"/>
</dbReference>
<evidence type="ECO:0000256" key="4">
    <source>
        <dbReference type="ARBA" id="ARBA00022741"/>
    </source>
</evidence>
<dbReference type="OrthoDB" id="9790168at2"/>
<comment type="pathway">
    <text evidence="1">Cofactor biosynthesis; tetrahydrofolate biosynthesis; 2-amino-4-hydroxy-6-hydroxymethyl-7,8-dihydropteridine diphosphate from 7,8-dihydroneopterin triphosphate: step 4/4.</text>
</comment>
<keyword evidence="10" id="KW-1185">Reference proteome</keyword>
<dbReference type="GO" id="GO:0003848">
    <property type="term" value="F:2-amino-4-hydroxy-6-hydroxymethyldihydropteridine diphosphokinase activity"/>
    <property type="evidence" value="ECO:0007669"/>
    <property type="project" value="UniProtKB-EC"/>
</dbReference>
<dbReference type="AlphaFoldDB" id="A0A2S2FBY5"/>
<evidence type="ECO:0000256" key="1">
    <source>
        <dbReference type="ARBA" id="ARBA00005051"/>
    </source>
</evidence>
<keyword evidence="3" id="KW-0808">Transferase</keyword>
<evidence type="ECO:0000256" key="6">
    <source>
        <dbReference type="ARBA" id="ARBA00022840"/>
    </source>
</evidence>
<keyword evidence="4" id="KW-0547">Nucleotide-binding</keyword>
<dbReference type="EC" id="2.7.6.3" evidence="2"/>
<evidence type="ECO:0000259" key="8">
    <source>
        <dbReference type="Pfam" id="PF01288"/>
    </source>
</evidence>
<keyword evidence="7" id="KW-0289">Folate biosynthesis</keyword>
<dbReference type="EMBL" id="CP029397">
    <property type="protein sequence ID" value="AWL28496.1"/>
    <property type="molecule type" value="Genomic_DNA"/>
</dbReference>
<evidence type="ECO:0000313" key="9">
    <source>
        <dbReference type="EMBL" id="AWL28496.1"/>
    </source>
</evidence>
<dbReference type="Proteomes" id="UP000245977">
    <property type="component" value="Chromosome"/>
</dbReference>
<dbReference type="STRING" id="1871111.GCA_001704615_00022"/>
<dbReference type="GO" id="GO:0046656">
    <property type="term" value="P:folic acid biosynthetic process"/>
    <property type="evidence" value="ECO:0007669"/>
    <property type="project" value="UniProtKB-KW"/>
</dbReference>
<evidence type="ECO:0000256" key="7">
    <source>
        <dbReference type="ARBA" id="ARBA00022909"/>
    </source>
</evidence>
<accession>A0A2S2FBY5</accession>
<dbReference type="InterPro" id="IPR000550">
    <property type="entry name" value="Hppk"/>
</dbReference>
<keyword evidence="5" id="KW-0418">Kinase</keyword>
<proteinExistence type="predicted"/>
<feature type="domain" description="7,8-dihydro-6-hydroxymethylpterin-pyrophosphokinase" evidence="8">
    <location>
        <begin position="10"/>
        <end position="134"/>
    </location>
</feature>
<keyword evidence="6" id="KW-0067">ATP-binding</keyword>
<dbReference type="Gene3D" id="3.30.70.560">
    <property type="entry name" value="7,8-Dihydro-6-hydroxymethylpterin-pyrophosphokinase HPPK"/>
    <property type="match status" value="1"/>
</dbReference>
<dbReference type="RefSeq" id="WP_065991843.1">
    <property type="nucleotide sequence ID" value="NZ_CP029397.2"/>
</dbReference>
<dbReference type="UniPathway" id="UPA00077">
    <property type="reaction ID" value="UER00155"/>
</dbReference>
<dbReference type="Pfam" id="PF01288">
    <property type="entry name" value="HPPK"/>
    <property type="match status" value="1"/>
</dbReference>
<sequence>MNDTATIFALALASNHQPKQHLKNAFAQIKALGEVTFSKIYLIPCRDHIGEDYCNAACLLRSHLSILEMTALLKKMESDSGRVRPSHHISLDIDLIAWGQDLNHMYFNPKKLPLALDVKIPMYEIWQHEMLLHPRHAFPEVNCQY</sequence>
<protein>
    <recommendedName>
        <fullName evidence="2">2-amino-4-hydroxy-6-hydroxymethyldihydropteridine diphosphokinase</fullName>
        <ecNumber evidence="2">2.7.6.3</ecNumber>
    </recommendedName>
</protein>
<dbReference type="KEGG" id="adv:DJ533_07930"/>
<dbReference type="InterPro" id="IPR035907">
    <property type="entry name" value="Hppk_sf"/>
</dbReference>
<gene>
    <name evidence="9" type="ORF">DJ533_07930</name>
</gene>
<evidence type="ECO:0000256" key="3">
    <source>
        <dbReference type="ARBA" id="ARBA00022679"/>
    </source>
</evidence>
<evidence type="ECO:0000256" key="5">
    <source>
        <dbReference type="ARBA" id="ARBA00022777"/>
    </source>
</evidence>
<dbReference type="GO" id="GO:0046654">
    <property type="term" value="P:tetrahydrofolate biosynthetic process"/>
    <property type="evidence" value="ECO:0007669"/>
    <property type="project" value="UniProtKB-UniPathway"/>
</dbReference>
<reference evidence="9" key="1">
    <citation type="submission" date="2019-08" db="EMBL/GenBank/DDBJ databases">
        <title>The complete genome of Acinetobacter defluvii strain WCHAD010030.</title>
        <authorList>
            <person name="Hu Y."/>
            <person name="Qin J."/>
            <person name="Feng Y."/>
            <person name="Zong Z."/>
        </authorList>
    </citation>
    <scope>NUCLEOTIDE SEQUENCE</scope>
    <source>
        <strain evidence="9">WCHA30</strain>
    </source>
</reference>
<dbReference type="GO" id="GO:0005524">
    <property type="term" value="F:ATP binding"/>
    <property type="evidence" value="ECO:0007669"/>
    <property type="project" value="UniProtKB-KW"/>
</dbReference>
<evidence type="ECO:0000313" key="10">
    <source>
        <dbReference type="Proteomes" id="UP000245977"/>
    </source>
</evidence>